<proteinExistence type="predicted"/>
<dbReference type="HOGENOM" id="CLU_1718984_0_0_7"/>
<name>W4L4M9_ENTF1</name>
<keyword evidence="1" id="KW-0472">Membrane</keyword>
<accession>W4L4M9</accession>
<comment type="caution">
    <text evidence="2">The sequence shown here is derived from an EMBL/GenBank/DDBJ whole genome shotgun (WGS) entry which is preliminary data.</text>
</comment>
<organism evidence="2 3">
    <name type="scientific">Entotheonella factor</name>
    <dbReference type="NCBI Taxonomy" id="1429438"/>
    <lineage>
        <taxon>Bacteria</taxon>
        <taxon>Pseudomonadati</taxon>
        <taxon>Nitrospinota/Tectimicrobiota group</taxon>
        <taxon>Candidatus Tectimicrobiota</taxon>
        <taxon>Candidatus Entotheonellia</taxon>
        <taxon>Candidatus Entotheonellales</taxon>
        <taxon>Candidatus Entotheonellaceae</taxon>
        <taxon>Candidatus Entotheonella</taxon>
    </lineage>
</organism>
<keyword evidence="1" id="KW-0812">Transmembrane</keyword>
<evidence type="ECO:0000256" key="1">
    <source>
        <dbReference type="SAM" id="Phobius"/>
    </source>
</evidence>
<feature type="transmembrane region" description="Helical" evidence="1">
    <location>
        <begin position="94"/>
        <end position="117"/>
    </location>
</feature>
<feature type="transmembrane region" description="Helical" evidence="1">
    <location>
        <begin position="12"/>
        <end position="32"/>
    </location>
</feature>
<dbReference type="Proteomes" id="UP000019141">
    <property type="component" value="Unassembled WGS sequence"/>
</dbReference>
<evidence type="ECO:0000313" key="3">
    <source>
        <dbReference type="Proteomes" id="UP000019141"/>
    </source>
</evidence>
<dbReference type="AlphaFoldDB" id="W4L4M9"/>
<keyword evidence="3" id="KW-1185">Reference proteome</keyword>
<sequence length="152" mass="16368">MPRHEISAASGLLNITRQIAGMGGIALAGVLLERWHYTHHVTGAAHLAAVPVELEQVQGKLAWLLHGGGEVGDAISAKTQAALSQYLNQESLSLAFQDCFVVFAMVFIAAAIAGLCIPGGKPNYSHFKWEFVLEPLEAVRITGYLSNRSCKR</sequence>
<keyword evidence="1" id="KW-1133">Transmembrane helix</keyword>
<dbReference type="EMBL" id="AZHW01001370">
    <property type="protein sequence ID" value="ETW92819.1"/>
    <property type="molecule type" value="Genomic_DNA"/>
</dbReference>
<gene>
    <name evidence="2" type="ORF">ETSY1_41985</name>
</gene>
<evidence type="ECO:0000313" key="2">
    <source>
        <dbReference type="EMBL" id="ETW92819.1"/>
    </source>
</evidence>
<reference evidence="2 3" key="1">
    <citation type="journal article" date="2014" name="Nature">
        <title>An environmental bacterial taxon with a large and distinct metabolic repertoire.</title>
        <authorList>
            <person name="Wilson M.C."/>
            <person name="Mori T."/>
            <person name="Ruckert C."/>
            <person name="Uria A.R."/>
            <person name="Helf M.J."/>
            <person name="Takada K."/>
            <person name="Gernert C."/>
            <person name="Steffens U.A."/>
            <person name="Heycke N."/>
            <person name="Schmitt S."/>
            <person name="Rinke C."/>
            <person name="Helfrich E.J."/>
            <person name="Brachmann A.O."/>
            <person name="Gurgui C."/>
            <person name="Wakimoto T."/>
            <person name="Kracht M."/>
            <person name="Crusemann M."/>
            <person name="Hentschel U."/>
            <person name="Abe I."/>
            <person name="Matsunaga S."/>
            <person name="Kalinowski J."/>
            <person name="Takeyama H."/>
            <person name="Piel J."/>
        </authorList>
    </citation>
    <scope>NUCLEOTIDE SEQUENCE [LARGE SCALE GENOMIC DNA]</scope>
    <source>
        <strain evidence="3">TSY1</strain>
    </source>
</reference>
<protein>
    <submittedName>
        <fullName evidence="2">Uncharacterized protein</fullName>
    </submittedName>
</protein>